<evidence type="ECO:0000313" key="1">
    <source>
        <dbReference type="EMBL" id="AFZ67748.1"/>
    </source>
</evidence>
<evidence type="ECO:0000313" key="2">
    <source>
        <dbReference type="Proteomes" id="UP000010467"/>
    </source>
</evidence>
<dbReference type="Proteomes" id="UP000010467">
    <property type="component" value="Chromosome"/>
</dbReference>
<proteinExistence type="predicted"/>
<dbReference type="STRING" id="937777.Deipe_2267"/>
<dbReference type="HOGENOM" id="CLU_2408380_0_0_0"/>
<dbReference type="RefSeq" id="WP_015236051.1">
    <property type="nucleotide sequence ID" value="NC_019793.1"/>
</dbReference>
<dbReference type="PATRIC" id="fig|937777.3.peg.2267"/>
<keyword evidence="2" id="KW-1185">Reference proteome</keyword>
<name>L0A1H4_DEIPD</name>
<sequence>MWLHGTTARLADEVTELLRDAAPERGAFSPEESAHLNLLLVELCAHLTGRTPSESELQSIRQGGLDAFRALLWTYQQEPLTCLEWERTRRPA</sequence>
<dbReference type="KEGG" id="dpd:Deipe_2267"/>
<dbReference type="AlphaFoldDB" id="L0A1H4"/>
<reference evidence="2" key="1">
    <citation type="submission" date="2012-03" db="EMBL/GenBank/DDBJ databases">
        <title>Complete sequence of chromosome of Deinococcus peraridilitoris DSM 19664.</title>
        <authorList>
            <person name="Lucas S."/>
            <person name="Copeland A."/>
            <person name="Lapidus A."/>
            <person name="Glavina del Rio T."/>
            <person name="Dalin E."/>
            <person name="Tice H."/>
            <person name="Bruce D."/>
            <person name="Goodwin L."/>
            <person name="Pitluck S."/>
            <person name="Peters L."/>
            <person name="Mikhailova N."/>
            <person name="Lu M."/>
            <person name="Kyrpides N."/>
            <person name="Mavromatis K."/>
            <person name="Ivanova N."/>
            <person name="Brettin T."/>
            <person name="Detter J.C."/>
            <person name="Han C."/>
            <person name="Larimer F."/>
            <person name="Land M."/>
            <person name="Hauser L."/>
            <person name="Markowitz V."/>
            <person name="Cheng J.-F."/>
            <person name="Hugenholtz P."/>
            <person name="Woyke T."/>
            <person name="Wu D."/>
            <person name="Pukall R."/>
            <person name="Steenblock K."/>
            <person name="Brambilla E."/>
            <person name="Klenk H.-P."/>
            <person name="Eisen J.A."/>
        </authorList>
    </citation>
    <scope>NUCLEOTIDE SEQUENCE [LARGE SCALE GENOMIC DNA]</scope>
    <source>
        <strain evidence="2">DSM 19664 / LMG 22246 / CIP 109416 / KR-200</strain>
    </source>
</reference>
<protein>
    <submittedName>
        <fullName evidence="1">Uncharacterized protein</fullName>
    </submittedName>
</protein>
<organism evidence="1 2">
    <name type="scientific">Deinococcus peraridilitoris (strain DSM 19664 / LMG 22246 / CIP 109416 / KR-200)</name>
    <dbReference type="NCBI Taxonomy" id="937777"/>
    <lineage>
        <taxon>Bacteria</taxon>
        <taxon>Thermotogati</taxon>
        <taxon>Deinococcota</taxon>
        <taxon>Deinococci</taxon>
        <taxon>Deinococcales</taxon>
        <taxon>Deinococcaceae</taxon>
        <taxon>Deinococcus</taxon>
    </lineage>
</organism>
<gene>
    <name evidence="1" type="ordered locus">Deipe_2267</name>
</gene>
<accession>L0A1H4</accession>
<dbReference type="EMBL" id="CP003382">
    <property type="protein sequence ID" value="AFZ67748.1"/>
    <property type="molecule type" value="Genomic_DNA"/>
</dbReference>